<accession>A0ABR7Q5A4</accession>
<keyword evidence="2" id="KW-1185">Reference proteome</keyword>
<dbReference type="InterPro" id="IPR058238">
    <property type="entry name" value="Lant_leader_dom"/>
</dbReference>
<gene>
    <name evidence="1" type="ORF">H2O64_03565</name>
</gene>
<evidence type="ECO:0000313" key="2">
    <source>
        <dbReference type="Proteomes" id="UP000619238"/>
    </source>
</evidence>
<dbReference type="Proteomes" id="UP000619238">
    <property type="component" value="Unassembled WGS sequence"/>
</dbReference>
<dbReference type="RefSeq" id="WP_187560773.1">
    <property type="nucleotide sequence ID" value="NZ_JACGWS010000002.1"/>
</dbReference>
<reference evidence="1 2" key="1">
    <citation type="submission" date="2020-07" db="EMBL/GenBank/DDBJ databases">
        <title>Description of Kordia aestuariivivens sp. nov., isolated from a tidal flat.</title>
        <authorList>
            <person name="Park S."/>
            <person name="Yoon J.-H."/>
        </authorList>
    </citation>
    <scope>NUCLEOTIDE SEQUENCE [LARGE SCALE GENOMIC DNA]</scope>
    <source>
        <strain evidence="1 2">YSTF-M3</strain>
    </source>
</reference>
<name>A0ABR7Q5A4_9FLAO</name>
<evidence type="ECO:0000313" key="1">
    <source>
        <dbReference type="EMBL" id="MBC8753732.1"/>
    </source>
</evidence>
<proteinExistence type="predicted"/>
<evidence type="ECO:0008006" key="3">
    <source>
        <dbReference type="Google" id="ProtNLM"/>
    </source>
</evidence>
<dbReference type="NCBIfam" id="NF038153">
    <property type="entry name" value="lant_leader_L1a"/>
    <property type="match status" value="1"/>
</dbReference>
<protein>
    <recommendedName>
        <fullName evidence="3">DUF4145 domain-containing protein</fullName>
    </recommendedName>
</protein>
<organism evidence="1 2">
    <name type="scientific">Kordia aestuariivivens</name>
    <dbReference type="NCBI Taxonomy" id="2759037"/>
    <lineage>
        <taxon>Bacteria</taxon>
        <taxon>Pseudomonadati</taxon>
        <taxon>Bacteroidota</taxon>
        <taxon>Flavobacteriia</taxon>
        <taxon>Flavobacteriales</taxon>
        <taxon>Flavobacteriaceae</taxon>
        <taxon>Kordia</taxon>
    </lineage>
</organism>
<dbReference type="EMBL" id="JACGWS010000002">
    <property type="protein sequence ID" value="MBC8753732.1"/>
    <property type="molecule type" value="Genomic_DNA"/>
</dbReference>
<comment type="caution">
    <text evidence="1">The sequence shown here is derived from an EMBL/GenBank/DDBJ whole genome shotgun (WGS) entry which is preliminary data.</text>
</comment>
<sequence length="128" mass="14156">MFLIIRNVCSPKVLYKTVSQRAYKGINTNAINLNALYIMKKKEFNNRLSLGKRVISNLQQNSLHGGTDSIATVTYVIITTIKIATAYITNPRICVGDVTKETCPDPQPVDTTQVTTFPPTCMDTCPSV</sequence>